<dbReference type="SUPFAM" id="SSF54060">
    <property type="entry name" value="His-Me finger endonucleases"/>
    <property type="match status" value="1"/>
</dbReference>
<evidence type="ECO:0000313" key="4">
    <source>
        <dbReference type="RefSeq" id="XP_065642437.1"/>
    </source>
</evidence>
<dbReference type="PANTHER" id="PTHR31511">
    <property type="entry name" value="PROTEIN CBG23764"/>
    <property type="match status" value="1"/>
</dbReference>
<keyword evidence="3" id="KW-1185">Reference proteome</keyword>
<keyword evidence="1" id="KW-0862">Zinc</keyword>
<organism evidence="3 4">
    <name type="scientific">Hydra vulgaris</name>
    <name type="common">Hydra</name>
    <name type="synonym">Hydra attenuata</name>
    <dbReference type="NCBI Taxonomy" id="6087"/>
    <lineage>
        <taxon>Eukaryota</taxon>
        <taxon>Metazoa</taxon>
        <taxon>Cnidaria</taxon>
        <taxon>Hydrozoa</taxon>
        <taxon>Hydroidolina</taxon>
        <taxon>Anthoathecata</taxon>
        <taxon>Aplanulata</taxon>
        <taxon>Hydridae</taxon>
        <taxon>Hydra</taxon>
    </lineage>
</organism>
<dbReference type="InterPro" id="IPR044925">
    <property type="entry name" value="His-Me_finger_sf"/>
</dbReference>
<dbReference type="InterPro" id="IPR013087">
    <property type="entry name" value="Znf_C2H2_type"/>
</dbReference>
<dbReference type="RefSeq" id="XP_065642437.1">
    <property type="nucleotide sequence ID" value="XM_065786365.1"/>
</dbReference>
<reference evidence="3" key="1">
    <citation type="submission" date="2025-05" db="UniProtKB">
        <authorList>
            <consortium name="RefSeq"/>
        </authorList>
    </citation>
    <scope>NUCLEOTIDE SEQUENCE [LARGE SCALE GENOMIC DNA]</scope>
</reference>
<dbReference type="PROSITE" id="PS50157">
    <property type="entry name" value="ZINC_FINGER_C2H2_2"/>
    <property type="match status" value="1"/>
</dbReference>
<protein>
    <submittedName>
        <fullName evidence="4">Uncharacterized protein LOC136074066</fullName>
    </submittedName>
</protein>
<dbReference type="SUPFAM" id="SSF56672">
    <property type="entry name" value="DNA/RNA polymerases"/>
    <property type="match status" value="1"/>
</dbReference>
<dbReference type="SUPFAM" id="SSF53098">
    <property type="entry name" value="Ribonuclease H-like"/>
    <property type="match status" value="1"/>
</dbReference>
<accession>A0ABM4B0Y3</accession>
<feature type="domain" description="C2H2-type" evidence="2">
    <location>
        <begin position="305"/>
        <end position="335"/>
    </location>
</feature>
<dbReference type="GeneID" id="136074066"/>
<sequence>MRKSDLMTELSHTQMQSVEQISTKLVLSYVPDKIKKTANEKIGELKSTVSNLYQKYGIRNPIAHKLSRSAVKNVTKQFTAKGIKGYNAISFMNAAKNSAIKILNENRKSKVYIVLTCEMKRTDIKTGETKITSAPFRTSNQVVLETTDLDNFYEASKQKISESLSLYQQAGSGWRFVSIEKMDINFIEYNPIKAKSYIPLDKNLATKEAIINIKNEDNQCFKWCITRALNPTAKNSERNNQDISVNVYGYENSEFHILHVSKNNDRKHLIDLLLISNGETNHYCLIKNLSRLLSSQTSRHNTKVYYCRNCLLGFNSEESLSNHKSYCETHDSVRIELPPPNSTMQFTNYNKSMRVPFVVYADFESFIKQIDTCEPNPNKSYTKKYQKHIPSSFCYYIKCFDESFYQSSPVTFTASSETDDVAQIFVDSLQEDIKKICDMIKFPKEMIFTSENKDDFNAATECHICVEKLNKDKVRDYCHITGKHRGAAHQNCNLNYKIPKFFPVLFHNLSSYDSHLFIKKLSGGKLSCIPNNEEKYISFSREIKVDEYIKEGKKFEVKREIRFLDSYRFMPSSLDALSKNLSKDQCKNIGKLYSMKKFEEFSMDSKNLKKLDLLLRKGVYPYDWVDSVDKFNETQLPPKELFFSKLNDEDISDDDYSHAQTVWNEFHCKTFRDYHDLYNVSHVLLLADVFENFRDVCMNCYKLDPAWYYTSPGLAWGAALKKTKVKLELLSDYDMILMIKKGIRGGISMISNRLGTSNNKYMDDEYDKSKESTFIQYLDANNIYGWAMSKPLPTHGFKWMDENEIENWKSITCILEVDLDYPEYLHDEHNDYPLAPDRLNMDKVEKLVPNLNNKKKYIVHYENLKLYERLGLKITKIHSGIKFEERAWLNEYIELNTNLRTKATNDFEKDFFKLMNNSVFGKTMENIENRVDIRLVTDRNEAIKLASKPKFESRTIFDENLIAIHMKRTKLKYAKPIYLEMCILDLSKTLMYEFHYDYIKKNYADRAKLLFTDTDSLRYENKTEDFYYDISKDIENKFDTSEFNPNHPAISNVGFKVGLNKKVIGMFKDETAGAQIEEFVGLRSKLYFYKVHEKDNKKCKGVKKNVVKKHITHEDYKDCLLNKRDHIRIMNVIRSYSHEI</sequence>
<proteinExistence type="predicted"/>
<keyword evidence="1" id="KW-0863">Zinc-finger</keyword>
<name>A0ABM4B0Y3_HYDVU</name>
<dbReference type="PANTHER" id="PTHR31511:SF12">
    <property type="entry name" value="RHO TERMINATION FACTOR N-TERMINAL DOMAIN-CONTAINING PROTEIN"/>
    <property type="match status" value="1"/>
</dbReference>
<gene>
    <name evidence="4" type="primary">LOC136074066</name>
</gene>
<dbReference type="InterPro" id="IPR043502">
    <property type="entry name" value="DNA/RNA_pol_sf"/>
</dbReference>
<dbReference type="Proteomes" id="UP001652625">
    <property type="component" value="Chromosome 01"/>
</dbReference>
<evidence type="ECO:0000313" key="3">
    <source>
        <dbReference type="Proteomes" id="UP001652625"/>
    </source>
</evidence>
<dbReference type="InterPro" id="IPR012337">
    <property type="entry name" value="RNaseH-like_sf"/>
</dbReference>
<reference evidence="4" key="2">
    <citation type="submission" date="2025-08" db="UniProtKB">
        <authorList>
            <consortium name="RefSeq"/>
        </authorList>
    </citation>
    <scope>IDENTIFICATION</scope>
</reference>
<evidence type="ECO:0000256" key="1">
    <source>
        <dbReference type="PROSITE-ProRule" id="PRU00042"/>
    </source>
</evidence>
<evidence type="ECO:0000259" key="2">
    <source>
        <dbReference type="PROSITE" id="PS50157"/>
    </source>
</evidence>
<keyword evidence="1" id="KW-0479">Metal-binding</keyword>